<dbReference type="AlphaFoldDB" id="A0A0G1XNM2"/>
<keyword evidence="1" id="KW-0812">Transmembrane</keyword>
<evidence type="ECO:0000313" key="3">
    <source>
        <dbReference type="Proteomes" id="UP000034054"/>
    </source>
</evidence>
<feature type="transmembrane region" description="Helical" evidence="1">
    <location>
        <begin position="35"/>
        <end position="58"/>
    </location>
</feature>
<proteinExistence type="predicted"/>
<keyword evidence="1" id="KW-1133">Transmembrane helix</keyword>
<evidence type="ECO:0000256" key="1">
    <source>
        <dbReference type="SAM" id="Phobius"/>
    </source>
</evidence>
<sequence>MKSHSMSFLAIGVILLIVGIIFLRKSIKEEDKEGVVGVSALIVAAVIMILFFGLFYTFTIF</sequence>
<organism evidence="2 3">
    <name type="scientific">Candidatus Uhrbacteria bacterium GW2011_GWA2_52_8d</name>
    <dbReference type="NCBI Taxonomy" id="1618979"/>
    <lineage>
        <taxon>Bacteria</taxon>
        <taxon>Candidatus Uhriibacteriota</taxon>
    </lineage>
</organism>
<comment type="caution">
    <text evidence="2">The sequence shown here is derived from an EMBL/GenBank/DDBJ whole genome shotgun (WGS) entry which is preliminary data.</text>
</comment>
<evidence type="ECO:0000313" key="2">
    <source>
        <dbReference type="EMBL" id="KKW32863.1"/>
    </source>
</evidence>
<dbReference type="EMBL" id="LCRH01000015">
    <property type="protein sequence ID" value="KKW32863.1"/>
    <property type="molecule type" value="Genomic_DNA"/>
</dbReference>
<feature type="transmembrane region" description="Helical" evidence="1">
    <location>
        <begin position="6"/>
        <end position="23"/>
    </location>
</feature>
<reference evidence="2 3" key="1">
    <citation type="journal article" date="2015" name="Nature">
        <title>rRNA introns, odd ribosomes, and small enigmatic genomes across a large radiation of phyla.</title>
        <authorList>
            <person name="Brown C.T."/>
            <person name="Hug L.A."/>
            <person name="Thomas B.C."/>
            <person name="Sharon I."/>
            <person name="Castelle C.J."/>
            <person name="Singh A."/>
            <person name="Wilkins M.J."/>
            <person name="Williams K.H."/>
            <person name="Banfield J.F."/>
        </authorList>
    </citation>
    <scope>NUCLEOTIDE SEQUENCE [LARGE SCALE GENOMIC DNA]</scope>
</reference>
<accession>A0A0G1XNM2</accession>
<protein>
    <submittedName>
        <fullName evidence="2">Uncharacterized protein</fullName>
    </submittedName>
</protein>
<keyword evidence="1" id="KW-0472">Membrane</keyword>
<gene>
    <name evidence="2" type="ORF">UY76_C0015G0004</name>
</gene>
<dbReference type="Proteomes" id="UP000034054">
    <property type="component" value="Unassembled WGS sequence"/>
</dbReference>
<name>A0A0G1XNM2_9BACT</name>